<proteinExistence type="predicted"/>
<keyword evidence="8" id="KW-1185">Reference proteome</keyword>
<protein>
    <submittedName>
        <fullName evidence="7">Lysine exporter protein (LYSE/YGGA)</fullName>
    </submittedName>
</protein>
<dbReference type="Pfam" id="PF01810">
    <property type="entry name" value="LysE"/>
    <property type="match status" value="1"/>
</dbReference>
<keyword evidence="3 6" id="KW-0812">Transmembrane</keyword>
<feature type="transmembrane region" description="Helical" evidence="6">
    <location>
        <begin position="44"/>
        <end position="73"/>
    </location>
</feature>
<dbReference type="InterPro" id="IPR001123">
    <property type="entry name" value="LeuE-type"/>
</dbReference>
<evidence type="ECO:0000256" key="3">
    <source>
        <dbReference type="ARBA" id="ARBA00022692"/>
    </source>
</evidence>
<dbReference type="RefSeq" id="WP_051497664.1">
    <property type="nucleotide sequence ID" value="NZ_CBTK010000124.1"/>
</dbReference>
<comment type="caution">
    <text evidence="7">The sequence shown here is derived from an EMBL/GenBank/DDBJ whole genome shotgun (WGS) entry which is preliminary data.</text>
</comment>
<dbReference type="PANTHER" id="PTHR30086">
    <property type="entry name" value="ARGININE EXPORTER PROTEIN ARGO"/>
    <property type="match status" value="1"/>
</dbReference>
<name>A0A7U7GBL4_9GAMM</name>
<dbReference type="EMBL" id="CBTK010000124">
    <property type="protein sequence ID" value="CDH45153.1"/>
    <property type="molecule type" value="Genomic_DNA"/>
</dbReference>
<reference evidence="7 8" key="1">
    <citation type="journal article" date="2014" name="ISME J.">
        <title>Candidatus Competibacter-lineage genomes retrieved from metagenomes reveal functional metabolic diversity.</title>
        <authorList>
            <person name="McIlroy S.J."/>
            <person name="Albertsen M."/>
            <person name="Andresen E.K."/>
            <person name="Saunders A.M."/>
            <person name="Kristiansen R."/>
            <person name="Stokholm-Bjerregaard M."/>
            <person name="Nielsen K.L."/>
            <person name="Nielsen P.H."/>
        </authorList>
    </citation>
    <scope>NUCLEOTIDE SEQUENCE [LARGE SCALE GENOMIC DNA]</scope>
    <source>
        <strain evidence="7 8">Run_B_J11</strain>
    </source>
</reference>
<feature type="transmembrane region" description="Helical" evidence="6">
    <location>
        <begin position="152"/>
        <end position="180"/>
    </location>
</feature>
<feature type="transmembrane region" description="Helical" evidence="6">
    <location>
        <begin position="126"/>
        <end position="146"/>
    </location>
</feature>
<dbReference type="GO" id="GO:0005886">
    <property type="term" value="C:plasma membrane"/>
    <property type="evidence" value="ECO:0007669"/>
    <property type="project" value="UniProtKB-SubCell"/>
</dbReference>
<comment type="subcellular location">
    <subcellularLocation>
        <location evidence="1">Cell membrane</location>
        <topology evidence="1">Multi-pass membrane protein</topology>
    </subcellularLocation>
</comment>
<evidence type="ECO:0000256" key="1">
    <source>
        <dbReference type="ARBA" id="ARBA00004651"/>
    </source>
</evidence>
<sequence>MLPESASLAPWTALALFAFATTITPGPNNLMLTVTGAHFGLRAAAPAIAGILIGMSVLIGCAGAGVASLLLAFPGLELALRGVGLGYLLWLSWRLCAPNPSLDAREMRRPFTIREAILFQFVNPKAWMMAVTAASTFLPGLLPVAANAGDRAAATLAVALCFAVVGGPCITSWAVLGAALQRWLQQGSRLRGFNATMGVLLAATALGMVLV</sequence>
<dbReference type="PANTHER" id="PTHR30086:SF20">
    <property type="entry name" value="ARGININE EXPORTER PROTEIN ARGO-RELATED"/>
    <property type="match status" value="1"/>
</dbReference>
<dbReference type="GO" id="GO:0033228">
    <property type="term" value="P:cysteine export across plasma membrane"/>
    <property type="evidence" value="ECO:0007669"/>
    <property type="project" value="TreeGrafter"/>
</dbReference>
<evidence type="ECO:0000256" key="4">
    <source>
        <dbReference type="ARBA" id="ARBA00022989"/>
    </source>
</evidence>
<evidence type="ECO:0000256" key="5">
    <source>
        <dbReference type="ARBA" id="ARBA00023136"/>
    </source>
</evidence>
<evidence type="ECO:0000256" key="2">
    <source>
        <dbReference type="ARBA" id="ARBA00022475"/>
    </source>
</evidence>
<keyword evidence="5 6" id="KW-0472">Membrane</keyword>
<dbReference type="OrthoDB" id="9812084at2"/>
<dbReference type="AlphaFoldDB" id="A0A7U7GBL4"/>
<keyword evidence="4 6" id="KW-1133">Transmembrane helix</keyword>
<evidence type="ECO:0000313" key="8">
    <source>
        <dbReference type="Proteomes" id="UP000019184"/>
    </source>
</evidence>
<gene>
    <name evidence="7" type="ORF">BN874_210033</name>
</gene>
<feature type="transmembrane region" description="Helical" evidence="6">
    <location>
        <begin position="192"/>
        <end position="210"/>
    </location>
</feature>
<evidence type="ECO:0000256" key="6">
    <source>
        <dbReference type="SAM" id="Phobius"/>
    </source>
</evidence>
<accession>A0A7U7GBL4</accession>
<evidence type="ECO:0000313" key="7">
    <source>
        <dbReference type="EMBL" id="CDH45153.1"/>
    </source>
</evidence>
<dbReference type="GO" id="GO:0015171">
    <property type="term" value="F:amino acid transmembrane transporter activity"/>
    <property type="evidence" value="ECO:0007669"/>
    <property type="project" value="TreeGrafter"/>
</dbReference>
<dbReference type="Proteomes" id="UP000019184">
    <property type="component" value="Unassembled WGS sequence"/>
</dbReference>
<keyword evidence="2" id="KW-1003">Cell membrane</keyword>
<organism evidence="7 8">
    <name type="scientific">Candidatus Contendobacter odensis Run_B_J11</name>
    <dbReference type="NCBI Taxonomy" id="1400861"/>
    <lineage>
        <taxon>Bacteria</taxon>
        <taxon>Pseudomonadati</taxon>
        <taxon>Pseudomonadota</taxon>
        <taxon>Gammaproteobacteria</taxon>
        <taxon>Candidatus Competibacteraceae</taxon>
        <taxon>Candidatus Contendibacter</taxon>
    </lineage>
</organism>